<dbReference type="AlphaFoldDB" id="A0A402DS24"/>
<dbReference type="CDD" id="cd06261">
    <property type="entry name" value="TM_PBP2"/>
    <property type="match status" value="1"/>
</dbReference>
<dbReference type="Gene3D" id="1.10.3720.10">
    <property type="entry name" value="MetI-like"/>
    <property type="match status" value="1"/>
</dbReference>
<organism evidence="9 10">
    <name type="scientific">Cellulomonas biazotea</name>
    <dbReference type="NCBI Taxonomy" id="1709"/>
    <lineage>
        <taxon>Bacteria</taxon>
        <taxon>Bacillati</taxon>
        <taxon>Actinomycetota</taxon>
        <taxon>Actinomycetes</taxon>
        <taxon>Micrococcales</taxon>
        <taxon>Cellulomonadaceae</taxon>
        <taxon>Cellulomonas</taxon>
    </lineage>
</organism>
<comment type="similarity">
    <text evidence="7">Belongs to the binding-protein-dependent transport system permease family.</text>
</comment>
<comment type="subcellular location">
    <subcellularLocation>
        <location evidence="1 7">Cell membrane</location>
        <topology evidence="1 7">Multi-pass membrane protein</topology>
    </subcellularLocation>
</comment>
<evidence type="ECO:0000256" key="6">
    <source>
        <dbReference type="ARBA" id="ARBA00023136"/>
    </source>
</evidence>
<dbReference type="Pfam" id="PF00528">
    <property type="entry name" value="BPD_transp_1"/>
    <property type="match status" value="1"/>
</dbReference>
<feature type="transmembrane region" description="Helical" evidence="7">
    <location>
        <begin position="212"/>
        <end position="231"/>
    </location>
</feature>
<dbReference type="GO" id="GO:0055085">
    <property type="term" value="P:transmembrane transport"/>
    <property type="evidence" value="ECO:0007669"/>
    <property type="project" value="InterPro"/>
</dbReference>
<evidence type="ECO:0000313" key="10">
    <source>
        <dbReference type="Proteomes" id="UP000289954"/>
    </source>
</evidence>
<evidence type="ECO:0000256" key="1">
    <source>
        <dbReference type="ARBA" id="ARBA00004651"/>
    </source>
</evidence>
<evidence type="ECO:0000313" key="9">
    <source>
        <dbReference type="EMBL" id="GCE76908.1"/>
    </source>
</evidence>
<keyword evidence="10" id="KW-1185">Reference proteome</keyword>
<dbReference type="InterPro" id="IPR000515">
    <property type="entry name" value="MetI-like"/>
</dbReference>
<dbReference type="InterPro" id="IPR035906">
    <property type="entry name" value="MetI-like_sf"/>
</dbReference>
<evidence type="ECO:0000256" key="4">
    <source>
        <dbReference type="ARBA" id="ARBA00022692"/>
    </source>
</evidence>
<keyword evidence="5 7" id="KW-1133">Transmembrane helix</keyword>
<dbReference type="PANTHER" id="PTHR30151">
    <property type="entry name" value="ALKANE SULFONATE ABC TRANSPORTER-RELATED, MEMBRANE SUBUNIT"/>
    <property type="match status" value="1"/>
</dbReference>
<dbReference type="EMBL" id="BIMR01000144">
    <property type="protein sequence ID" value="GCE76908.1"/>
    <property type="molecule type" value="Genomic_DNA"/>
</dbReference>
<evidence type="ECO:0000256" key="7">
    <source>
        <dbReference type="RuleBase" id="RU363032"/>
    </source>
</evidence>
<feature type="transmembrane region" description="Helical" evidence="7">
    <location>
        <begin position="91"/>
        <end position="111"/>
    </location>
</feature>
<feature type="transmembrane region" description="Helical" evidence="7">
    <location>
        <begin position="156"/>
        <end position="176"/>
    </location>
</feature>
<protein>
    <recommendedName>
        <fullName evidence="8">ABC transmembrane type-1 domain-containing protein</fullName>
    </recommendedName>
</protein>
<keyword evidence="2 7" id="KW-0813">Transport</keyword>
<feature type="transmembrane region" description="Helical" evidence="7">
    <location>
        <begin position="123"/>
        <end position="144"/>
    </location>
</feature>
<accession>A0A402DS24</accession>
<dbReference type="Proteomes" id="UP000289954">
    <property type="component" value="Unassembled WGS sequence"/>
</dbReference>
<keyword evidence="3" id="KW-1003">Cell membrane</keyword>
<evidence type="ECO:0000256" key="2">
    <source>
        <dbReference type="ARBA" id="ARBA00022448"/>
    </source>
</evidence>
<feature type="domain" description="ABC transmembrane type-1" evidence="8">
    <location>
        <begin position="85"/>
        <end position="281"/>
    </location>
</feature>
<dbReference type="GO" id="GO:0005886">
    <property type="term" value="C:plasma membrane"/>
    <property type="evidence" value="ECO:0007669"/>
    <property type="project" value="UniProtKB-SubCell"/>
</dbReference>
<proteinExistence type="inferred from homology"/>
<keyword evidence="6 7" id="KW-0472">Membrane</keyword>
<dbReference type="PROSITE" id="PS50928">
    <property type="entry name" value="ABC_TM1"/>
    <property type="match status" value="1"/>
</dbReference>
<dbReference type="PANTHER" id="PTHR30151:SF41">
    <property type="entry name" value="ABC TRANSPORTER PERMEASE PROTEIN"/>
    <property type="match status" value="1"/>
</dbReference>
<dbReference type="OrthoDB" id="4926350at2"/>
<comment type="caution">
    <text evidence="9">The sequence shown here is derived from an EMBL/GenBank/DDBJ whole genome shotgun (WGS) entry which is preliminary data.</text>
</comment>
<evidence type="ECO:0000256" key="5">
    <source>
        <dbReference type="ARBA" id="ARBA00022989"/>
    </source>
</evidence>
<gene>
    <name evidence="9" type="ORF">CBZ_19640</name>
</gene>
<sequence length="293" mass="30254">MRSSARRAARSAGWAAAAVVLLVVLWEVVKAVVPDTGWHVGEASVLPRTDDVAMPHVWDVVTRLGQPETSAAGAPTVLGAMLQAGWFTLRVAAAGWVLGVVGGGLAAVLMARWRVAESALLPWVVLSQTVPLVALAPLVVGWGGRIEIGAFAWQKWMSVALIASYLAFFPVAVGMLKGLQSPTTAQVELFRAQAASWGRTLVSLRLPASVPYLLPALRLAAATAVVGAIVAEVSTGTRGGVGRLVIAYAQAASGDPAKPWAAILAAAVLGLVAAGLVTLLGLGLGRYRHAEVS</sequence>
<keyword evidence="4 7" id="KW-0812">Transmembrane</keyword>
<dbReference type="SUPFAM" id="SSF161098">
    <property type="entry name" value="MetI-like"/>
    <property type="match status" value="1"/>
</dbReference>
<reference evidence="9 10" key="1">
    <citation type="submission" date="2019-01" db="EMBL/GenBank/DDBJ databases">
        <title>Draft genome sequence of Cellulomonas takizawaensis strain TKZ-21.</title>
        <authorList>
            <person name="Yamamura H."/>
            <person name="Hayashi T."/>
            <person name="Hamada M."/>
            <person name="Serisawa Y."/>
            <person name="Matsuyama K."/>
            <person name="Nakagawa Y."/>
            <person name="Otoguro M."/>
            <person name="Yanagida F."/>
            <person name="Hayakawa M."/>
        </authorList>
    </citation>
    <scope>NUCLEOTIDE SEQUENCE [LARGE SCALE GENOMIC DNA]</scope>
    <source>
        <strain evidence="9 10">NBRC12680</strain>
    </source>
</reference>
<name>A0A402DS24_9CELL</name>
<evidence type="ECO:0000256" key="3">
    <source>
        <dbReference type="ARBA" id="ARBA00022475"/>
    </source>
</evidence>
<evidence type="ECO:0000259" key="8">
    <source>
        <dbReference type="PROSITE" id="PS50928"/>
    </source>
</evidence>
<feature type="transmembrane region" description="Helical" evidence="7">
    <location>
        <begin position="260"/>
        <end position="284"/>
    </location>
</feature>